<proteinExistence type="predicted"/>
<feature type="region of interest" description="Disordered" evidence="1">
    <location>
        <begin position="145"/>
        <end position="171"/>
    </location>
</feature>
<gene>
    <name evidence="3" type="ORF">CYLTODRAFT_415025</name>
</gene>
<sequence length="171" mass="18740">MISIARPMAAIIMTTTRILEVLVLSPQASALSGHGSTSSFHGSLARSVASLFRNLQCGFGRRLTRVLFPYNTELLSSSKSNGRVERTLDELEGIAVTSFEDDDVRQSLAPCTMLADGAGTMLVAERRGRWLRCHSANPLLRETNATKDQASKDAHALESPRPRLISLDDWQ</sequence>
<keyword evidence="2" id="KW-0732">Signal</keyword>
<accession>A0A0D7AUI2</accession>
<dbReference type="EMBL" id="KN880833">
    <property type="protein sequence ID" value="KIY62033.1"/>
    <property type="molecule type" value="Genomic_DNA"/>
</dbReference>
<evidence type="ECO:0000256" key="1">
    <source>
        <dbReference type="SAM" id="MobiDB-lite"/>
    </source>
</evidence>
<name>A0A0D7AUI2_9AGAR</name>
<organism evidence="3 4">
    <name type="scientific">Cylindrobasidium torrendii FP15055 ss-10</name>
    <dbReference type="NCBI Taxonomy" id="1314674"/>
    <lineage>
        <taxon>Eukaryota</taxon>
        <taxon>Fungi</taxon>
        <taxon>Dikarya</taxon>
        <taxon>Basidiomycota</taxon>
        <taxon>Agaricomycotina</taxon>
        <taxon>Agaricomycetes</taxon>
        <taxon>Agaricomycetidae</taxon>
        <taxon>Agaricales</taxon>
        <taxon>Marasmiineae</taxon>
        <taxon>Physalacriaceae</taxon>
        <taxon>Cylindrobasidium</taxon>
    </lineage>
</organism>
<evidence type="ECO:0000313" key="4">
    <source>
        <dbReference type="Proteomes" id="UP000054007"/>
    </source>
</evidence>
<evidence type="ECO:0008006" key="5">
    <source>
        <dbReference type="Google" id="ProtNLM"/>
    </source>
</evidence>
<dbReference type="AlphaFoldDB" id="A0A0D7AUI2"/>
<keyword evidence="4" id="KW-1185">Reference proteome</keyword>
<feature type="compositionally biased region" description="Basic and acidic residues" evidence="1">
    <location>
        <begin position="149"/>
        <end position="161"/>
    </location>
</feature>
<feature type="signal peptide" evidence="2">
    <location>
        <begin position="1"/>
        <end position="30"/>
    </location>
</feature>
<evidence type="ECO:0000313" key="3">
    <source>
        <dbReference type="EMBL" id="KIY62033.1"/>
    </source>
</evidence>
<dbReference type="Proteomes" id="UP000054007">
    <property type="component" value="Unassembled WGS sequence"/>
</dbReference>
<protein>
    <recommendedName>
        <fullName evidence="5">Secreted protein</fullName>
    </recommendedName>
</protein>
<feature type="chain" id="PRO_5002316563" description="Secreted protein" evidence="2">
    <location>
        <begin position="31"/>
        <end position="171"/>
    </location>
</feature>
<reference evidence="3 4" key="1">
    <citation type="journal article" date="2015" name="Fungal Genet. Biol.">
        <title>Evolution of novel wood decay mechanisms in Agaricales revealed by the genome sequences of Fistulina hepatica and Cylindrobasidium torrendii.</title>
        <authorList>
            <person name="Floudas D."/>
            <person name="Held B.W."/>
            <person name="Riley R."/>
            <person name="Nagy L.G."/>
            <person name="Koehler G."/>
            <person name="Ransdell A.S."/>
            <person name="Younus H."/>
            <person name="Chow J."/>
            <person name="Chiniquy J."/>
            <person name="Lipzen A."/>
            <person name="Tritt A."/>
            <person name="Sun H."/>
            <person name="Haridas S."/>
            <person name="LaButti K."/>
            <person name="Ohm R.A."/>
            <person name="Kues U."/>
            <person name="Blanchette R.A."/>
            <person name="Grigoriev I.V."/>
            <person name="Minto R.E."/>
            <person name="Hibbett D.S."/>
        </authorList>
    </citation>
    <scope>NUCLEOTIDE SEQUENCE [LARGE SCALE GENOMIC DNA]</scope>
    <source>
        <strain evidence="3 4">FP15055 ss-10</strain>
    </source>
</reference>
<evidence type="ECO:0000256" key="2">
    <source>
        <dbReference type="SAM" id="SignalP"/>
    </source>
</evidence>